<reference evidence="3" key="3">
    <citation type="submission" date="2020-12" db="UniProtKB">
        <authorList>
            <consortium name="EnsemblPlants"/>
        </authorList>
    </citation>
    <scope>IDENTIFICATION</scope>
</reference>
<evidence type="ECO:0000313" key="2">
    <source>
        <dbReference type="EMBL" id="PNR29623.1"/>
    </source>
</evidence>
<evidence type="ECO:0000313" key="3">
    <source>
        <dbReference type="EnsemblPlants" id="Pp3c23_19720V3.1"/>
    </source>
</evidence>
<dbReference type="InterPro" id="IPR014848">
    <property type="entry name" value="Rgp1"/>
</dbReference>
<dbReference type="InterPro" id="IPR014752">
    <property type="entry name" value="Arrestin-like_C"/>
</dbReference>
<dbReference type="Gramene" id="Pp3c23_19720V3.2">
    <property type="protein sequence ID" value="Pp3c23_19720V3.2"/>
    <property type="gene ID" value="Pp3c23_19720"/>
</dbReference>
<organism evidence="2">
    <name type="scientific">Physcomitrium patens</name>
    <name type="common">Spreading-leaved earth moss</name>
    <name type="synonym">Physcomitrella patens</name>
    <dbReference type="NCBI Taxonomy" id="3218"/>
    <lineage>
        <taxon>Eukaryota</taxon>
        <taxon>Viridiplantae</taxon>
        <taxon>Streptophyta</taxon>
        <taxon>Embryophyta</taxon>
        <taxon>Bryophyta</taxon>
        <taxon>Bryophytina</taxon>
        <taxon>Bryopsida</taxon>
        <taxon>Funariidae</taxon>
        <taxon>Funariales</taxon>
        <taxon>Funariaceae</taxon>
        <taxon>Physcomitrium</taxon>
    </lineage>
</organism>
<feature type="region of interest" description="Disordered" evidence="1">
    <location>
        <begin position="541"/>
        <end position="565"/>
    </location>
</feature>
<dbReference type="AlphaFoldDB" id="A0A2K1IK26"/>
<feature type="compositionally biased region" description="Polar residues" evidence="1">
    <location>
        <begin position="259"/>
        <end position="273"/>
    </location>
</feature>
<dbReference type="OrthoDB" id="1918at2759"/>
<keyword evidence="4" id="KW-1185">Reference proteome</keyword>
<dbReference type="GO" id="GO:0000139">
    <property type="term" value="C:Golgi membrane"/>
    <property type="evidence" value="ECO:0000318"/>
    <property type="project" value="GO_Central"/>
</dbReference>
<dbReference type="PANTHER" id="PTHR12507">
    <property type="entry name" value="REDUCED GROWTH PHENOTYPE 1 RGP1, YEAST -RELATED"/>
    <property type="match status" value="1"/>
</dbReference>
<evidence type="ECO:0000313" key="4">
    <source>
        <dbReference type="Proteomes" id="UP000006727"/>
    </source>
</evidence>
<name>A0A2K1IK26_PHYPA</name>
<dbReference type="EnsemblPlants" id="Pp3c23_19720V3.2">
    <property type="protein sequence ID" value="Pp3c23_19720V3.2"/>
    <property type="gene ID" value="Pp3c23_19720"/>
</dbReference>
<dbReference type="GO" id="GO:0005829">
    <property type="term" value="C:cytosol"/>
    <property type="evidence" value="ECO:0007669"/>
    <property type="project" value="GOC"/>
</dbReference>
<reference evidence="2 4" key="1">
    <citation type="journal article" date="2008" name="Science">
        <title>The Physcomitrella genome reveals evolutionary insights into the conquest of land by plants.</title>
        <authorList>
            <person name="Rensing S."/>
            <person name="Lang D."/>
            <person name="Zimmer A."/>
            <person name="Terry A."/>
            <person name="Salamov A."/>
            <person name="Shapiro H."/>
            <person name="Nishiyama T."/>
            <person name="Perroud P.-F."/>
            <person name="Lindquist E."/>
            <person name="Kamisugi Y."/>
            <person name="Tanahashi T."/>
            <person name="Sakakibara K."/>
            <person name="Fujita T."/>
            <person name="Oishi K."/>
            <person name="Shin-I T."/>
            <person name="Kuroki Y."/>
            <person name="Toyoda A."/>
            <person name="Suzuki Y."/>
            <person name="Hashimoto A."/>
            <person name="Yamaguchi K."/>
            <person name="Sugano A."/>
            <person name="Kohara Y."/>
            <person name="Fujiyama A."/>
            <person name="Anterola A."/>
            <person name="Aoki S."/>
            <person name="Ashton N."/>
            <person name="Barbazuk W.B."/>
            <person name="Barker E."/>
            <person name="Bennetzen J."/>
            <person name="Bezanilla M."/>
            <person name="Blankenship R."/>
            <person name="Cho S.H."/>
            <person name="Dutcher S."/>
            <person name="Estelle M."/>
            <person name="Fawcett J.A."/>
            <person name="Gundlach H."/>
            <person name="Hanada K."/>
            <person name="Heyl A."/>
            <person name="Hicks K.A."/>
            <person name="Hugh J."/>
            <person name="Lohr M."/>
            <person name="Mayer K."/>
            <person name="Melkozernov A."/>
            <person name="Murata T."/>
            <person name="Nelson D."/>
            <person name="Pils B."/>
            <person name="Prigge M."/>
            <person name="Reiss B."/>
            <person name="Renner T."/>
            <person name="Rombauts S."/>
            <person name="Rushton P."/>
            <person name="Sanderfoot A."/>
            <person name="Schween G."/>
            <person name="Shiu S.-H."/>
            <person name="Stueber K."/>
            <person name="Theodoulou F.L."/>
            <person name="Tu H."/>
            <person name="Van de Peer Y."/>
            <person name="Verrier P.J."/>
            <person name="Waters E."/>
            <person name="Wood A."/>
            <person name="Yang L."/>
            <person name="Cove D."/>
            <person name="Cuming A."/>
            <person name="Hasebe M."/>
            <person name="Lucas S."/>
            <person name="Mishler D.B."/>
            <person name="Reski R."/>
            <person name="Grigoriev I."/>
            <person name="Quatrano R.S."/>
            <person name="Boore J.L."/>
        </authorList>
    </citation>
    <scope>NUCLEOTIDE SEQUENCE [LARGE SCALE GENOMIC DNA]</scope>
    <source>
        <strain evidence="3 4">cv. Gransden 2004</strain>
    </source>
</reference>
<protein>
    <submittedName>
        <fullName evidence="2 3">Uncharacterized protein</fullName>
    </submittedName>
</protein>
<dbReference type="GO" id="GO:0042147">
    <property type="term" value="P:retrograde transport, endosome to Golgi"/>
    <property type="evidence" value="ECO:0000318"/>
    <property type="project" value="GO_Central"/>
</dbReference>
<dbReference type="EMBL" id="ABEU02000023">
    <property type="protein sequence ID" value="PNR29623.1"/>
    <property type="molecule type" value="Genomic_DNA"/>
</dbReference>
<dbReference type="KEGG" id="ppp:112276079"/>
<dbReference type="STRING" id="3218.A0A2K1IK26"/>
<gene>
    <name evidence="3" type="primary">LOC112276079</name>
    <name evidence="2" type="ORF">PHYPA_028317</name>
</gene>
<dbReference type="GeneID" id="112276079"/>
<dbReference type="SUPFAM" id="SSF81296">
    <property type="entry name" value="E set domains"/>
    <property type="match status" value="1"/>
</dbReference>
<dbReference type="OMA" id="RYMYYVR"/>
<dbReference type="FunCoup" id="A0A2K1IK26">
    <property type="interactions" value="2327"/>
</dbReference>
<dbReference type="EnsemblPlants" id="Pp3c23_19720V3.1">
    <property type="protein sequence ID" value="Pp3c23_19720V3.1"/>
    <property type="gene ID" value="Pp3c23_19720"/>
</dbReference>
<dbReference type="Proteomes" id="UP000006727">
    <property type="component" value="Chromosome 23"/>
</dbReference>
<dbReference type="Gene3D" id="2.60.40.640">
    <property type="match status" value="1"/>
</dbReference>
<dbReference type="PaxDb" id="3218-PP1S49_136V6.1"/>
<dbReference type="GO" id="GO:0034066">
    <property type="term" value="C:Ric1-Rgp1 guanyl-nucleotide exchange factor complex"/>
    <property type="evidence" value="ECO:0000318"/>
    <property type="project" value="GO_Central"/>
</dbReference>
<dbReference type="Gramene" id="Pp3c23_19720V3.1">
    <property type="protein sequence ID" value="Pp3c23_19720V3.1"/>
    <property type="gene ID" value="Pp3c23_19720"/>
</dbReference>
<feature type="region of interest" description="Disordered" evidence="1">
    <location>
        <begin position="253"/>
        <end position="273"/>
    </location>
</feature>
<reference evidence="2 4" key="2">
    <citation type="journal article" date="2018" name="Plant J.">
        <title>The Physcomitrella patens chromosome-scale assembly reveals moss genome structure and evolution.</title>
        <authorList>
            <person name="Lang D."/>
            <person name="Ullrich K.K."/>
            <person name="Murat F."/>
            <person name="Fuchs J."/>
            <person name="Jenkins J."/>
            <person name="Haas F.B."/>
            <person name="Piednoel M."/>
            <person name="Gundlach H."/>
            <person name="Van Bel M."/>
            <person name="Meyberg R."/>
            <person name="Vives C."/>
            <person name="Morata J."/>
            <person name="Symeonidi A."/>
            <person name="Hiss M."/>
            <person name="Muchero W."/>
            <person name="Kamisugi Y."/>
            <person name="Saleh O."/>
            <person name="Blanc G."/>
            <person name="Decker E.L."/>
            <person name="van Gessel N."/>
            <person name="Grimwood J."/>
            <person name="Hayes R.D."/>
            <person name="Graham S.W."/>
            <person name="Gunter L.E."/>
            <person name="McDaniel S.F."/>
            <person name="Hoernstein S.N.W."/>
            <person name="Larsson A."/>
            <person name="Li F.W."/>
            <person name="Perroud P.F."/>
            <person name="Phillips J."/>
            <person name="Ranjan P."/>
            <person name="Rokshar D.S."/>
            <person name="Rothfels C.J."/>
            <person name="Schneider L."/>
            <person name="Shu S."/>
            <person name="Stevenson D.W."/>
            <person name="Thummler F."/>
            <person name="Tillich M."/>
            <person name="Villarreal Aguilar J.C."/>
            <person name="Widiez T."/>
            <person name="Wong G.K."/>
            <person name="Wymore A."/>
            <person name="Zhang Y."/>
            <person name="Zimmer A.D."/>
            <person name="Quatrano R.S."/>
            <person name="Mayer K.F.X."/>
            <person name="Goodstein D."/>
            <person name="Casacuberta J.M."/>
            <person name="Vandepoele K."/>
            <person name="Reski R."/>
            <person name="Cuming A.C."/>
            <person name="Tuskan G.A."/>
            <person name="Maumus F."/>
            <person name="Salse J."/>
            <person name="Schmutz J."/>
            <person name="Rensing S.A."/>
        </authorList>
    </citation>
    <scope>NUCLEOTIDE SEQUENCE [LARGE SCALE GENOMIC DNA]</scope>
    <source>
        <strain evidence="3 4">cv. Gransden 2004</strain>
    </source>
</reference>
<dbReference type="Pfam" id="PF08737">
    <property type="entry name" value="Rgp1"/>
    <property type="match status" value="1"/>
</dbReference>
<dbReference type="RefSeq" id="XP_024362837.1">
    <property type="nucleotide sequence ID" value="XM_024507069.2"/>
</dbReference>
<evidence type="ECO:0000256" key="1">
    <source>
        <dbReference type="SAM" id="MobiDB-lite"/>
    </source>
</evidence>
<feature type="region of interest" description="Disordered" evidence="1">
    <location>
        <begin position="295"/>
        <end position="332"/>
    </location>
</feature>
<accession>A0A2K1IK26</accession>
<proteinExistence type="predicted"/>
<sequence>MSFLESFPFLGRRGKALTDGHESGLGLAPGLPRIARHPPPSLKVTLERKVYRPGDTVVATIEITNDTHPDKFGMVRDLMADAVLMEDISVEVRGIEKLDPQWLITPKPPAGSKQRRGERTILKSSSAVITADVVIPQGSKISYMVRTILPRVLPPTFRGTAVRYLYYITAAIRWSRCAPENGHRPSSSANFERLEVRTALPIWTLPDTNGLTLDESHYGQSGIVPPYALEVEIQWKENNSDSVWAWAADSRNGEDRVSTPKSDGGSTFTSPTKSISLDRFERSYSISSRATPLQLDPSFSTPSLSRRDSLSTSASMADLTSTPARSKQHGALDSGLGHKRACSFDSLTNEALLASFHHHVNGGDFSHGHRVEEESVLDSPHSPAAVYNRGKSYNIRMDDDVLVKFSPKNPTSTYYFGDVVAGTLQFFHDDKRRCLEVTAVLETREILNPASIHPSRKNSSTITKVHSEYYEIVNDVISTQFMFSIPLDGPASMVTPVLSLEWILRFEFVATPSNVDWNKFEHPMLIDVSQRRKGEWTLPITVHTTPPKKSPPGAEKPSKNSWARSPSDIYKSLFEEYPERGSDAASASGSVARDQT</sequence>
<feature type="compositionally biased region" description="Polar residues" evidence="1">
    <location>
        <begin position="295"/>
        <end position="325"/>
    </location>
</feature>
<dbReference type="InterPro" id="IPR014756">
    <property type="entry name" value="Ig_E-set"/>
</dbReference>